<gene>
    <name evidence="2" type="ORF">NPIL_1831</name>
</gene>
<feature type="compositionally biased region" description="Polar residues" evidence="1">
    <location>
        <begin position="17"/>
        <end position="33"/>
    </location>
</feature>
<accession>A0A8X6P6Y1</accession>
<evidence type="ECO:0000256" key="1">
    <source>
        <dbReference type="SAM" id="MobiDB-lite"/>
    </source>
</evidence>
<comment type="caution">
    <text evidence="2">The sequence shown here is derived from an EMBL/GenBank/DDBJ whole genome shotgun (WGS) entry which is preliminary data.</text>
</comment>
<keyword evidence="3" id="KW-1185">Reference proteome</keyword>
<sequence length="76" mass="8630">MDSGPIPMFTSFPEKPQNGNFNPISKTPPQTESMQKYSKTVLQYFMASQTCGEFYYYKSPNSEGGKDEAKSECLRK</sequence>
<feature type="region of interest" description="Disordered" evidence="1">
    <location>
        <begin position="1"/>
        <end position="33"/>
    </location>
</feature>
<reference evidence="2" key="1">
    <citation type="submission" date="2020-08" db="EMBL/GenBank/DDBJ databases">
        <title>Multicomponent nature underlies the extraordinary mechanical properties of spider dragline silk.</title>
        <authorList>
            <person name="Kono N."/>
            <person name="Nakamura H."/>
            <person name="Mori M."/>
            <person name="Yoshida Y."/>
            <person name="Ohtoshi R."/>
            <person name="Malay A.D."/>
            <person name="Moran D.A.P."/>
            <person name="Tomita M."/>
            <person name="Numata K."/>
            <person name="Arakawa K."/>
        </authorList>
    </citation>
    <scope>NUCLEOTIDE SEQUENCE</scope>
</reference>
<organism evidence="2 3">
    <name type="scientific">Nephila pilipes</name>
    <name type="common">Giant wood spider</name>
    <name type="synonym">Nephila maculata</name>
    <dbReference type="NCBI Taxonomy" id="299642"/>
    <lineage>
        <taxon>Eukaryota</taxon>
        <taxon>Metazoa</taxon>
        <taxon>Ecdysozoa</taxon>
        <taxon>Arthropoda</taxon>
        <taxon>Chelicerata</taxon>
        <taxon>Arachnida</taxon>
        <taxon>Araneae</taxon>
        <taxon>Araneomorphae</taxon>
        <taxon>Entelegynae</taxon>
        <taxon>Araneoidea</taxon>
        <taxon>Nephilidae</taxon>
        <taxon>Nephila</taxon>
    </lineage>
</organism>
<dbReference type="Proteomes" id="UP000887013">
    <property type="component" value="Unassembled WGS sequence"/>
</dbReference>
<evidence type="ECO:0000313" key="2">
    <source>
        <dbReference type="EMBL" id="GFT49407.1"/>
    </source>
</evidence>
<proteinExistence type="predicted"/>
<evidence type="ECO:0000313" key="3">
    <source>
        <dbReference type="Proteomes" id="UP000887013"/>
    </source>
</evidence>
<dbReference type="AlphaFoldDB" id="A0A8X6P6Y1"/>
<protein>
    <submittedName>
        <fullName evidence="2">Uncharacterized protein</fullName>
    </submittedName>
</protein>
<dbReference type="EMBL" id="BMAW01016513">
    <property type="protein sequence ID" value="GFT49407.1"/>
    <property type="molecule type" value="Genomic_DNA"/>
</dbReference>
<name>A0A8X6P6Y1_NEPPI</name>